<comment type="caution">
    <text evidence="5">The sequence shown here is derived from an EMBL/GenBank/DDBJ whole genome shotgun (WGS) entry which is preliminary data.</text>
</comment>
<dbReference type="InterPro" id="IPR006665">
    <property type="entry name" value="OmpA-like"/>
</dbReference>
<evidence type="ECO:0000256" key="2">
    <source>
        <dbReference type="ARBA" id="ARBA00023136"/>
    </source>
</evidence>
<dbReference type="PANTHER" id="PTHR30329:SF17">
    <property type="entry name" value="LIPOPROTEIN YFIB-RELATED"/>
    <property type="match status" value="1"/>
</dbReference>
<dbReference type="InterPro" id="IPR036737">
    <property type="entry name" value="OmpA-like_sf"/>
</dbReference>
<dbReference type="Gene3D" id="3.30.1330.60">
    <property type="entry name" value="OmpA-like domain"/>
    <property type="match status" value="1"/>
</dbReference>
<dbReference type="PROSITE" id="PS51123">
    <property type="entry name" value="OMPA_2"/>
    <property type="match status" value="1"/>
</dbReference>
<comment type="subcellular location">
    <subcellularLocation>
        <location evidence="1">Cell outer membrane</location>
    </subcellularLocation>
</comment>
<dbReference type="SUPFAM" id="SSF103088">
    <property type="entry name" value="OmpA-like"/>
    <property type="match status" value="1"/>
</dbReference>
<evidence type="ECO:0000256" key="1">
    <source>
        <dbReference type="ARBA" id="ARBA00004442"/>
    </source>
</evidence>
<evidence type="ECO:0000313" key="6">
    <source>
        <dbReference type="Proteomes" id="UP000028252"/>
    </source>
</evidence>
<dbReference type="Pfam" id="PF00691">
    <property type="entry name" value="OmpA"/>
    <property type="match status" value="1"/>
</dbReference>
<evidence type="ECO:0000259" key="4">
    <source>
        <dbReference type="PROSITE" id="PS51123"/>
    </source>
</evidence>
<reference evidence="5 6" key="1">
    <citation type="submission" date="2014-04" db="EMBL/GenBank/DDBJ databases">
        <title>Marinobacterium kochiensis sp. nov., isolated from sediment sample collected from Kochi backwaters in Kerala, India.</title>
        <authorList>
            <person name="Singh A."/>
            <person name="Pinnaka A.K."/>
        </authorList>
    </citation>
    <scope>NUCLEOTIDE SEQUENCE [LARGE SCALE GENOMIC DNA]</scope>
    <source>
        <strain evidence="5 6">AK27</strain>
    </source>
</reference>
<dbReference type="InterPro" id="IPR050330">
    <property type="entry name" value="Bact_OuterMem_StrucFunc"/>
</dbReference>
<dbReference type="AlphaFoldDB" id="A0A081FXE0"/>
<keyword evidence="5" id="KW-0449">Lipoprotein</keyword>
<organism evidence="5 6">
    <name type="scientific">Marinobacterium lacunae</name>
    <dbReference type="NCBI Taxonomy" id="1232683"/>
    <lineage>
        <taxon>Bacteria</taxon>
        <taxon>Pseudomonadati</taxon>
        <taxon>Pseudomonadota</taxon>
        <taxon>Gammaproteobacteria</taxon>
        <taxon>Oceanospirillales</taxon>
        <taxon>Oceanospirillaceae</taxon>
        <taxon>Marinobacterium</taxon>
    </lineage>
</organism>
<evidence type="ECO:0000313" key="5">
    <source>
        <dbReference type="EMBL" id="KEA63195.1"/>
    </source>
</evidence>
<dbReference type="PRINTS" id="PR01023">
    <property type="entry name" value="NAFLGMOTY"/>
</dbReference>
<dbReference type="CDD" id="cd07185">
    <property type="entry name" value="OmpA_C-like"/>
    <property type="match status" value="1"/>
</dbReference>
<name>A0A081FXE0_9GAMM</name>
<keyword evidence="2 3" id="KW-0472">Membrane</keyword>
<dbReference type="InterPro" id="IPR041544">
    <property type="entry name" value="MotY_N"/>
</dbReference>
<dbReference type="PRINTS" id="PR01021">
    <property type="entry name" value="OMPADOMAIN"/>
</dbReference>
<dbReference type="EMBL" id="JMQN01000040">
    <property type="protein sequence ID" value="KEA63195.1"/>
    <property type="molecule type" value="Genomic_DNA"/>
</dbReference>
<dbReference type="Pfam" id="PF18393">
    <property type="entry name" value="MotY_N"/>
    <property type="match status" value="1"/>
</dbReference>
<keyword evidence="6" id="KW-1185">Reference proteome</keyword>
<dbReference type="InterPro" id="IPR006664">
    <property type="entry name" value="OMP_bac"/>
</dbReference>
<evidence type="ECO:0000256" key="3">
    <source>
        <dbReference type="PROSITE-ProRule" id="PRU00473"/>
    </source>
</evidence>
<dbReference type="Proteomes" id="UP000028252">
    <property type="component" value="Unassembled WGS sequence"/>
</dbReference>
<protein>
    <submittedName>
        <fullName evidence="5">Outer membrane lipoprotein omp16</fullName>
    </submittedName>
</protein>
<dbReference type="GO" id="GO:0009279">
    <property type="term" value="C:cell outer membrane"/>
    <property type="evidence" value="ECO:0007669"/>
    <property type="project" value="UniProtKB-SubCell"/>
</dbReference>
<dbReference type="eggNOG" id="COG2885">
    <property type="taxonomic scope" value="Bacteria"/>
</dbReference>
<sequence length="303" mass="34253">MRIDLLFYVMGIHWMRFWLLLLVLFFSFQHAGAVTFRASIEDSRWEMESSQFVCRLQQEIPSYGVASFEHLAGEEVRFTLTPTQKQQVEGQAKLVAEASSWQPGIDPQMIGVVKAAPGTGVIEVPAMLAKNMLAALYRGMTPTFNTDQWYGTPELLKVGVSAANFQSAYTDYLNCIAGLLPVNYRQVARTAVLFPSGQTMLSDATRERLALIATYVKADNSVQTIYVDGHSDNLGRRLLNRDLSKKRAEEVSRYLVEQGVAEDRIVTRYHGERYPVVPNTSAKNRARNRRVTIRLEREDAPVR</sequence>
<feature type="domain" description="OmpA-like" evidence="4">
    <location>
        <begin position="182"/>
        <end position="299"/>
    </location>
</feature>
<dbReference type="PATRIC" id="fig|1232683.4.peg.2672"/>
<gene>
    <name evidence="5" type="ORF">ADIMK_2719</name>
</gene>
<accession>A0A081FXE0</accession>
<proteinExistence type="predicted"/>
<dbReference type="STRING" id="1232683.ADIMK_2719"/>
<dbReference type="Gene3D" id="2.60.40.2540">
    <property type="match status" value="1"/>
</dbReference>
<dbReference type="PANTHER" id="PTHR30329">
    <property type="entry name" value="STATOR ELEMENT OF FLAGELLAR MOTOR COMPLEX"/>
    <property type="match status" value="1"/>
</dbReference>